<sequence length="262" mass="29204">MKTILITGGTRGIGEGLAKHYLANGDKVVIISRSKGTLPHAIYLQADLSLASENYRVAEIINTKHGKIDGLILCSVDQAYRKNPLMTKEGFEVTFALQYLSRYILSHQITLNNNAFILNIATPGMNGTVNFKNLQCLKKFSSLKANVNGNRLNDLLGASFTDSDITYVLYNPMSVRTAGARSVFSNPFMKIVLKLWHLVNGKDVDTVVNNIIRILKETPTNQFTAYKTLNKVNLAMSTFNLTQAKKLQQETNKLLENIKSKF</sequence>
<dbReference type="InterPro" id="IPR052228">
    <property type="entry name" value="Sec_Metab_Biosynth_Oxidored"/>
</dbReference>
<dbReference type="Gene3D" id="3.40.50.720">
    <property type="entry name" value="NAD(P)-binding Rossmann-like Domain"/>
    <property type="match status" value="1"/>
</dbReference>
<dbReference type="STRING" id="1291742.LOOC260_112200"/>
<evidence type="ECO:0008006" key="4">
    <source>
        <dbReference type="Google" id="ProtNLM"/>
    </source>
</evidence>
<proteinExistence type="predicted"/>
<reference evidence="2 3" key="1">
    <citation type="submission" date="2014-11" db="EMBL/GenBank/DDBJ databases">
        <title>Complete genome sequence and analysis of Lactobacillus hokkaidonensis LOOC260T.</title>
        <authorList>
            <person name="Tanizawa Y."/>
            <person name="Tohno M."/>
            <person name="Kaminuma E."/>
            <person name="Nakamura Y."/>
            <person name="Arita M."/>
        </authorList>
    </citation>
    <scope>NUCLEOTIDE SEQUENCE [LARGE SCALE GENOMIC DNA]</scope>
    <source>
        <strain evidence="2 3">LOOC260</strain>
    </source>
</reference>
<dbReference type="AlphaFoldDB" id="A0A0A1GXZ3"/>
<evidence type="ECO:0000256" key="1">
    <source>
        <dbReference type="ARBA" id="ARBA00023002"/>
    </source>
</evidence>
<keyword evidence="1" id="KW-0560">Oxidoreductase</keyword>
<dbReference type="RefSeq" id="WP_052467312.1">
    <property type="nucleotide sequence ID" value="NZ_AP014680.1"/>
</dbReference>
<dbReference type="EMBL" id="AP014680">
    <property type="protein sequence ID" value="BAP85759.1"/>
    <property type="molecule type" value="Genomic_DNA"/>
</dbReference>
<dbReference type="HOGENOM" id="CLU_010194_44_5_9"/>
<dbReference type="GO" id="GO:0016491">
    <property type="term" value="F:oxidoreductase activity"/>
    <property type="evidence" value="ECO:0007669"/>
    <property type="project" value="UniProtKB-KW"/>
</dbReference>
<evidence type="ECO:0000313" key="2">
    <source>
        <dbReference type="EMBL" id="BAP85759.1"/>
    </source>
</evidence>
<protein>
    <recommendedName>
        <fullName evidence="4">Short-chain dehydrogenase</fullName>
    </recommendedName>
</protein>
<dbReference type="Proteomes" id="UP000031620">
    <property type="component" value="Chromosome"/>
</dbReference>
<organism evidence="2 3">
    <name type="scientific">Paucilactobacillus hokkaidonensis JCM 18461</name>
    <dbReference type="NCBI Taxonomy" id="1291742"/>
    <lineage>
        <taxon>Bacteria</taxon>
        <taxon>Bacillati</taxon>
        <taxon>Bacillota</taxon>
        <taxon>Bacilli</taxon>
        <taxon>Lactobacillales</taxon>
        <taxon>Lactobacillaceae</taxon>
        <taxon>Paucilactobacillus</taxon>
    </lineage>
</organism>
<dbReference type="SUPFAM" id="SSF51735">
    <property type="entry name" value="NAD(P)-binding Rossmann-fold domains"/>
    <property type="match status" value="1"/>
</dbReference>
<accession>A0A0A1GXZ3</accession>
<evidence type="ECO:0000313" key="3">
    <source>
        <dbReference type="Proteomes" id="UP000031620"/>
    </source>
</evidence>
<dbReference type="Pfam" id="PF00106">
    <property type="entry name" value="adh_short"/>
    <property type="match status" value="1"/>
</dbReference>
<name>A0A0A1GXZ3_9LACO</name>
<dbReference type="InterPro" id="IPR036291">
    <property type="entry name" value="NAD(P)-bd_dom_sf"/>
</dbReference>
<dbReference type="KEGG" id="lho:LOOC260_112200"/>
<dbReference type="InterPro" id="IPR002347">
    <property type="entry name" value="SDR_fam"/>
</dbReference>
<gene>
    <name evidence="2" type="ORF">LOOC260_112200</name>
</gene>
<dbReference type="CDD" id="cd05233">
    <property type="entry name" value="SDR_c"/>
    <property type="match status" value="1"/>
</dbReference>
<dbReference type="PANTHER" id="PTHR47534">
    <property type="entry name" value="YALI0E05731P"/>
    <property type="match status" value="1"/>
</dbReference>
<dbReference type="PANTHER" id="PTHR47534:SF3">
    <property type="entry name" value="ALCOHOL DEHYDROGENASE-LIKE C-TERMINAL DOMAIN-CONTAINING PROTEIN"/>
    <property type="match status" value="1"/>
</dbReference>